<dbReference type="InterPro" id="IPR012106">
    <property type="entry name" value="Phage_Mu_Gp1"/>
</dbReference>
<gene>
    <name evidence="1" type="ORF">LWC05_16880</name>
</gene>
<name>A0ABS8VZZ5_9PROT</name>
<dbReference type="EMBL" id="JAJSOJ010000105">
    <property type="protein sequence ID" value="MCE0745546.1"/>
    <property type="molecule type" value="Genomic_DNA"/>
</dbReference>
<dbReference type="Proteomes" id="UP001521074">
    <property type="component" value="Unassembled WGS sequence"/>
</dbReference>
<dbReference type="GO" id="GO:0008233">
    <property type="term" value="F:peptidase activity"/>
    <property type="evidence" value="ECO:0007669"/>
    <property type="project" value="UniProtKB-KW"/>
</dbReference>
<evidence type="ECO:0000313" key="2">
    <source>
        <dbReference type="Proteomes" id="UP001521074"/>
    </source>
</evidence>
<sequence>MSDLHFHTTTLPDSDTPPEWIHLLPAGSFRGVDGRGPYHVENTDDLIRNSMRAGKLVLDENHATDHAARTGGSAPAVGWIVELQSRSDGVWGRVDWNRTGTQLMGDRQYRGVSPAFAATKTGAVTRLVRASLTNMPNLSLTHLHTENPKNQETRGMDLADVSRRLGLPAGATEAEVNAALDRGVAAIQLHTQMATALGLPGNATGEAIVTGLQVKAESVTKHTQELEALKTEVKTLRESEGRIWLEDVAKRKVVSEALSPTLL</sequence>
<proteinExistence type="predicted"/>
<dbReference type="Pfam" id="PF10123">
    <property type="entry name" value="Mu-like_Pro"/>
    <property type="match status" value="1"/>
</dbReference>
<reference evidence="1 2" key="1">
    <citation type="submission" date="2021-12" db="EMBL/GenBank/DDBJ databases">
        <title>Genome sequence of Acetobacter sicerae DmPark20a_162.</title>
        <authorList>
            <person name="Chaston J.M."/>
        </authorList>
    </citation>
    <scope>NUCLEOTIDE SEQUENCE [LARGE SCALE GENOMIC DNA]</scope>
    <source>
        <strain evidence="1 2">DmPark20a_162</strain>
    </source>
</reference>
<keyword evidence="1" id="KW-0645">Protease</keyword>
<dbReference type="RefSeq" id="WP_232879164.1">
    <property type="nucleotide sequence ID" value="NZ_JAJSOJ010000105.1"/>
</dbReference>
<comment type="caution">
    <text evidence="1">The sequence shown here is derived from an EMBL/GenBank/DDBJ whole genome shotgun (WGS) entry which is preliminary data.</text>
</comment>
<keyword evidence="2" id="KW-1185">Reference proteome</keyword>
<dbReference type="GO" id="GO:0006508">
    <property type="term" value="P:proteolysis"/>
    <property type="evidence" value="ECO:0007669"/>
    <property type="project" value="UniProtKB-KW"/>
</dbReference>
<organism evidence="1 2">
    <name type="scientific">Acetobacter sicerae</name>
    <dbReference type="NCBI Taxonomy" id="85325"/>
    <lineage>
        <taxon>Bacteria</taxon>
        <taxon>Pseudomonadati</taxon>
        <taxon>Pseudomonadota</taxon>
        <taxon>Alphaproteobacteria</taxon>
        <taxon>Acetobacterales</taxon>
        <taxon>Acetobacteraceae</taxon>
        <taxon>Acetobacter</taxon>
    </lineage>
</organism>
<keyword evidence="1" id="KW-0378">Hydrolase</keyword>
<protein>
    <submittedName>
        <fullName evidence="1">Phage protease</fullName>
    </submittedName>
</protein>
<accession>A0ABS8VZZ5</accession>
<feature type="non-terminal residue" evidence="1">
    <location>
        <position position="263"/>
    </location>
</feature>
<evidence type="ECO:0000313" key="1">
    <source>
        <dbReference type="EMBL" id="MCE0745546.1"/>
    </source>
</evidence>